<feature type="compositionally biased region" description="Polar residues" evidence="1">
    <location>
        <begin position="158"/>
        <end position="170"/>
    </location>
</feature>
<dbReference type="Proteomes" id="UP000646827">
    <property type="component" value="Unassembled WGS sequence"/>
</dbReference>
<comment type="caution">
    <text evidence="2">The sequence shown here is derived from an EMBL/GenBank/DDBJ whole genome shotgun (WGS) entry which is preliminary data.</text>
</comment>
<proteinExistence type="predicted"/>
<feature type="region of interest" description="Disordered" evidence="1">
    <location>
        <begin position="158"/>
        <end position="183"/>
    </location>
</feature>
<evidence type="ECO:0000313" key="2">
    <source>
        <dbReference type="EMBL" id="KAG2222339.1"/>
    </source>
</evidence>
<dbReference type="EMBL" id="JAEPRB010000085">
    <property type="protein sequence ID" value="KAG2222339.1"/>
    <property type="molecule type" value="Genomic_DNA"/>
</dbReference>
<organism evidence="2 3">
    <name type="scientific">Circinella minor</name>
    <dbReference type="NCBI Taxonomy" id="1195481"/>
    <lineage>
        <taxon>Eukaryota</taxon>
        <taxon>Fungi</taxon>
        <taxon>Fungi incertae sedis</taxon>
        <taxon>Mucoromycota</taxon>
        <taxon>Mucoromycotina</taxon>
        <taxon>Mucoromycetes</taxon>
        <taxon>Mucorales</taxon>
        <taxon>Lichtheimiaceae</taxon>
        <taxon>Circinella</taxon>
    </lineage>
</organism>
<gene>
    <name evidence="2" type="ORF">INT45_009812</name>
</gene>
<evidence type="ECO:0000313" key="3">
    <source>
        <dbReference type="Proteomes" id="UP000646827"/>
    </source>
</evidence>
<dbReference type="AlphaFoldDB" id="A0A8H7VPL3"/>
<sequence length="215" mass="23671">MAYIRHFGGTKSKILNTLAIKIWNFCFQHHLTLTTLYVPSAHNPVDSPSRAMTIQNEWKLLCTSNLSTFGPTLGPSPHRPFHFGNQSPDQALCELATSPPSIMDECLQQALENDTGSLISSPPLESYSTMFTTLDSESTTCNTNNTKLAVSTLVPTRYSASTTTTNSNQHPSKRERSVEQEPNMDLISMEPRHKTMKSASGAAIAITNKTKNINP</sequence>
<protein>
    <submittedName>
        <fullName evidence="2">Uncharacterized protein</fullName>
    </submittedName>
</protein>
<evidence type="ECO:0000256" key="1">
    <source>
        <dbReference type="SAM" id="MobiDB-lite"/>
    </source>
</evidence>
<dbReference type="OrthoDB" id="10068174at2759"/>
<keyword evidence="3" id="KW-1185">Reference proteome</keyword>
<name>A0A8H7VPL3_9FUNG</name>
<reference evidence="2 3" key="1">
    <citation type="submission" date="2020-12" db="EMBL/GenBank/DDBJ databases">
        <title>Metabolic potential, ecology and presence of endohyphal bacteria is reflected in genomic diversity of Mucoromycotina.</title>
        <authorList>
            <person name="Muszewska A."/>
            <person name="Okrasinska A."/>
            <person name="Steczkiewicz K."/>
            <person name="Drgas O."/>
            <person name="Orlowska M."/>
            <person name="Perlinska-Lenart U."/>
            <person name="Aleksandrzak-Piekarczyk T."/>
            <person name="Szatraj K."/>
            <person name="Zielenkiewicz U."/>
            <person name="Pilsyk S."/>
            <person name="Malc E."/>
            <person name="Mieczkowski P."/>
            <person name="Kruszewska J.S."/>
            <person name="Biernat P."/>
            <person name="Pawlowska J."/>
        </authorList>
    </citation>
    <scope>NUCLEOTIDE SEQUENCE [LARGE SCALE GENOMIC DNA]</scope>
    <source>
        <strain evidence="2 3">CBS 142.35</strain>
    </source>
</reference>
<accession>A0A8H7VPL3</accession>